<name>A0A418KS89_9ACTN</name>
<evidence type="ECO:0000256" key="1">
    <source>
        <dbReference type="SAM" id="MobiDB-lite"/>
    </source>
</evidence>
<dbReference type="EMBL" id="QUAL01000102">
    <property type="protein sequence ID" value="RIQ25893.1"/>
    <property type="molecule type" value="Genomic_DNA"/>
</dbReference>
<reference evidence="3 4" key="1">
    <citation type="submission" date="2018-09" db="EMBL/GenBank/DDBJ databases">
        <title>Isolation, diversity and antifungal activity of actinobacteria from wheat.</title>
        <authorList>
            <person name="Han C."/>
        </authorList>
    </citation>
    <scope>NUCLEOTIDE SEQUENCE [LARGE SCALE GENOMIC DNA]</scope>
    <source>
        <strain evidence="3 4">NEAU-YY265</strain>
    </source>
</reference>
<keyword evidence="4" id="KW-1185">Reference proteome</keyword>
<feature type="compositionally biased region" description="Low complexity" evidence="1">
    <location>
        <begin position="449"/>
        <end position="460"/>
    </location>
</feature>
<dbReference type="Proteomes" id="UP000284057">
    <property type="component" value="Unassembled WGS sequence"/>
</dbReference>
<organism evidence="3 4">
    <name type="scientific">Jiangella rhizosphaerae</name>
    <dbReference type="NCBI Taxonomy" id="2293569"/>
    <lineage>
        <taxon>Bacteria</taxon>
        <taxon>Bacillati</taxon>
        <taxon>Actinomycetota</taxon>
        <taxon>Actinomycetes</taxon>
        <taxon>Jiangellales</taxon>
        <taxon>Jiangellaceae</taxon>
        <taxon>Jiangella</taxon>
    </lineage>
</organism>
<dbReference type="NCBIfam" id="TIGR03769">
    <property type="entry name" value="P_ac_wall_RPT"/>
    <property type="match status" value="1"/>
</dbReference>
<feature type="signal peptide" evidence="2">
    <location>
        <begin position="1"/>
        <end position="38"/>
    </location>
</feature>
<evidence type="ECO:0000313" key="3">
    <source>
        <dbReference type="EMBL" id="RIQ25893.1"/>
    </source>
</evidence>
<feature type="region of interest" description="Disordered" evidence="1">
    <location>
        <begin position="428"/>
        <end position="463"/>
    </location>
</feature>
<protein>
    <recommendedName>
        <fullName evidence="5">Surface-anchored protein</fullName>
    </recommendedName>
</protein>
<dbReference type="NCBIfam" id="NF038134">
    <property type="entry name" value="choice_anch_M"/>
    <property type="match status" value="1"/>
</dbReference>
<feature type="chain" id="PRO_5019405999" description="Surface-anchored protein" evidence="2">
    <location>
        <begin position="39"/>
        <end position="495"/>
    </location>
</feature>
<accession>A0A418KS89</accession>
<evidence type="ECO:0008006" key="5">
    <source>
        <dbReference type="Google" id="ProtNLM"/>
    </source>
</evidence>
<dbReference type="AlphaFoldDB" id="A0A418KS89"/>
<keyword evidence="2" id="KW-0732">Signal</keyword>
<evidence type="ECO:0000256" key="2">
    <source>
        <dbReference type="SAM" id="SignalP"/>
    </source>
</evidence>
<comment type="caution">
    <text evidence="3">The sequence shown here is derived from an EMBL/GenBank/DDBJ whole genome shotgun (WGS) entry which is preliminary data.</text>
</comment>
<evidence type="ECO:0000313" key="4">
    <source>
        <dbReference type="Proteomes" id="UP000284057"/>
    </source>
</evidence>
<gene>
    <name evidence="3" type="ORF">DY240_11125</name>
</gene>
<proteinExistence type="predicted"/>
<dbReference type="InterPro" id="IPR022435">
    <property type="entry name" value="Surface-anchored_actinobac"/>
</dbReference>
<sequence length="495" mass="51143">MFRLERITMRTLLSGGARSVAVPVIAGALLAASATATAAAGEFELALDSGHIDAFTLAWQNDTLAVVLQEDVTGHHVQHAPEDVLLQVKPEAALVLPDPVPPSLSFLGEAGDTVYYLPQTQDPELIWPGWSTEQLPSGVFTNPLRIEVTDVQGPGEVFLWQSGSFGESISVLGGGFQLPGTISPNASVHAHANWAFTAEGRYTLTVRASGTLAAGGTVTSAPATYTFQVGDADPVPTTTLGISGLADRYEPGDVVTLTAVQDPPTGLDHYHWFTRAPGSDEWVVVPDAGTGRYSFTATAEQDGVEVLVRLYDADHAVVAESAPVTLNVDGAEPGPGASQRIVATLPEDEGALVVSVDPDDDVVTMSDFELGTAADRWTSTGELRPVTVTDTRATAPGWVVSGQVGDFTAGDQTLPGRHLGWTPLVTAQPDGGVTPGDAVAPGLHSGDGLSVSSPLASAPAGNGTGTSRLGAGLLIEAPTTLVPGTYEATITFTAI</sequence>